<accession>A0AAN9KEB2</accession>
<name>A0AAN9KEB2_CANGL</name>
<organism evidence="1 2">
    <name type="scientific">Canavalia gladiata</name>
    <name type="common">Sword bean</name>
    <name type="synonym">Dolichos gladiatus</name>
    <dbReference type="NCBI Taxonomy" id="3824"/>
    <lineage>
        <taxon>Eukaryota</taxon>
        <taxon>Viridiplantae</taxon>
        <taxon>Streptophyta</taxon>
        <taxon>Embryophyta</taxon>
        <taxon>Tracheophyta</taxon>
        <taxon>Spermatophyta</taxon>
        <taxon>Magnoliopsida</taxon>
        <taxon>eudicotyledons</taxon>
        <taxon>Gunneridae</taxon>
        <taxon>Pentapetalae</taxon>
        <taxon>rosids</taxon>
        <taxon>fabids</taxon>
        <taxon>Fabales</taxon>
        <taxon>Fabaceae</taxon>
        <taxon>Papilionoideae</taxon>
        <taxon>50 kb inversion clade</taxon>
        <taxon>NPAAA clade</taxon>
        <taxon>indigoferoid/millettioid clade</taxon>
        <taxon>Phaseoleae</taxon>
        <taxon>Canavalia</taxon>
    </lineage>
</organism>
<dbReference type="AlphaFoldDB" id="A0AAN9KEB2"/>
<evidence type="ECO:0000313" key="1">
    <source>
        <dbReference type="EMBL" id="KAK7315867.1"/>
    </source>
</evidence>
<sequence length="128" mass="14233">MLSEASQVRSLRNNSVIGSCSLVCLSHVTPSLRLPRVGLRQEYLLEAWSLCSCLAEVIILVNLGGVAAFLFRQVAPTNARLTPVHSLPFYLVIILRCIANRSPILSLQPSRFLPFECQTLTEFHPRGE</sequence>
<keyword evidence="2" id="KW-1185">Reference proteome</keyword>
<evidence type="ECO:0000313" key="2">
    <source>
        <dbReference type="Proteomes" id="UP001367508"/>
    </source>
</evidence>
<dbReference type="EMBL" id="JAYMYQ010000008">
    <property type="protein sequence ID" value="KAK7315867.1"/>
    <property type="molecule type" value="Genomic_DNA"/>
</dbReference>
<gene>
    <name evidence="1" type="ORF">VNO77_34449</name>
</gene>
<protein>
    <submittedName>
        <fullName evidence="1">Uncharacterized protein</fullName>
    </submittedName>
</protein>
<dbReference type="Proteomes" id="UP001367508">
    <property type="component" value="Unassembled WGS sequence"/>
</dbReference>
<comment type="caution">
    <text evidence="1">The sequence shown here is derived from an EMBL/GenBank/DDBJ whole genome shotgun (WGS) entry which is preliminary data.</text>
</comment>
<proteinExistence type="predicted"/>
<reference evidence="1 2" key="1">
    <citation type="submission" date="2024-01" db="EMBL/GenBank/DDBJ databases">
        <title>The genomes of 5 underutilized Papilionoideae crops provide insights into root nodulation and disease resistanc.</title>
        <authorList>
            <person name="Jiang F."/>
        </authorList>
    </citation>
    <scope>NUCLEOTIDE SEQUENCE [LARGE SCALE GENOMIC DNA]</scope>
    <source>
        <strain evidence="1">LVBAO_FW01</strain>
        <tissue evidence="1">Leaves</tissue>
    </source>
</reference>